<dbReference type="PANTHER" id="PTHR35307">
    <property type="entry name" value="PROTEIN, PUTATIVE-RELATED"/>
    <property type="match status" value="1"/>
</dbReference>
<dbReference type="Proteomes" id="UP000243975">
    <property type="component" value="Unassembled WGS sequence"/>
</dbReference>
<evidence type="ECO:0000256" key="1">
    <source>
        <dbReference type="ARBA" id="ARBA00022737"/>
    </source>
</evidence>
<feature type="repeat" description="PPR" evidence="2">
    <location>
        <begin position="32"/>
        <end position="66"/>
    </location>
</feature>
<feature type="transmembrane region" description="Helical" evidence="3">
    <location>
        <begin position="557"/>
        <end position="587"/>
    </location>
</feature>
<keyword evidence="1" id="KW-0677">Repeat</keyword>
<feature type="transmembrane region" description="Helical" evidence="3">
    <location>
        <begin position="429"/>
        <end position="449"/>
    </location>
</feature>
<evidence type="ECO:0000313" key="5">
    <source>
        <dbReference type="Proteomes" id="UP000243975"/>
    </source>
</evidence>
<feature type="transmembrane region" description="Helical" evidence="3">
    <location>
        <begin position="213"/>
        <end position="236"/>
    </location>
</feature>
<keyword evidence="3" id="KW-0812">Transmembrane</keyword>
<feature type="transmembrane region" description="Helical" evidence="3">
    <location>
        <begin position="478"/>
        <end position="500"/>
    </location>
</feature>
<feature type="transmembrane region" description="Helical" evidence="3">
    <location>
        <begin position="343"/>
        <end position="367"/>
    </location>
</feature>
<dbReference type="PANTHER" id="PTHR35307:SF8">
    <property type="entry name" value="GUSTATORY RECEPTOR"/>
    <property type="match status" value="1"/>
</dbReference>
<organism evidence="4 5">
    <name type="scientific">Cynara cardunculus var. scolymus</name>
    <name type="common">Globe artichoke</name>
    <name type="synonym">Cynara scolymus</name>
    <dbReference type="NCBI Taxonomy" id="59895"/>
    <lineage>
        <taxon>Eukaryota</taxon>
        <taxon>Viridiplantae</taxon>
        <taxon>Streptophyta</taxon>
        <taxon>Embryophyta</taxon>
        <taxon>Tracheophyta</taxon>
        <taxon>Spermatophyta</taxon>
        <taxon>Magnoliopsida</taxon>
        <taxon>eudicotyledons</taxon>
        <taxon>Gunneridae</taxon>
        <taxon>Pentapetalae</taxon>
        <taxon>asterids</taxon>
        <taxon>campanulids</taxon>
        <taxon>Asterales</taxon>
        <taxon>Asteraceae</taxon>
        <taxon>Carduoideae</taxon>
        <taxon>Cardueae</taxon>
        <taxon>Carduinae</taxon>
        <taxon>Cynara</taxon>
    </lineage>
</organism>
<proteinExistence type="predicted"/>
<sequence>MSSIMQCLCHMGMSSEAVYQFTNAIESGVFLDEISFSIAIDALCKLGKMAEAMMLLEEMKRLHPSANRGHSGQISHSQSYSLHSSSRRPFATCPRSSPSPPPRSLPLPAAGCPLVTRHCQFLFFLFAQWKLRNIKKRAKRLITSFAANLEFLIFIKSVSTKVVHKLYDESSSIRERERERYTVNITKDDMSSFVSCFIVEELMEVYDIYSRPMVWIGIYIAIASGFCILAMAADLFHGFRNRKYWIPCKYFSLNAASITVVAVAMKLPVDLSSSMPGEVDQAAKLGSLAFMCIMIANLMLSLASMDNKTLLANTIGLVILIITMIVNTLIQIITGVIANGYFMMWACIYMVLMLSLLIILISSAITIPTSKKILEFKYQATSKTTSNDQLIGMSMVEKLRQYVRRYWVMAESGNPQFVMSSNSLSNASGIICIISLITYIFRVLDIFGIPSSEYNSKYLYQTKYQSEYQTGFRSEYKWSMVAIFFTQFIGVVVGSIAPIFRYFTVFRFKLFTWDHFLVFKGEKYWTKMLYEWKENRLPFLSNSRRSRAFVHSLKNHILSLCIIFQKVVIVSCKMIGLVQIVLIIFVICWRSLKALFFITPIASGSDDIKDLSNYVLQIEDEMELAEMTVKGISNSMNRLIQKVNKEQHNDLLELLGKSTGFKGVEEFDIDQVQPLLSVEPVNSWSLPIVTLTCIAVSLPNIRKGKVESLLKGVGDGLSYTHLVEESLNGGSEYVNVRRTTSNLWHEVEDNYKWLGNTLQKNAYRGRTSMEILQWFADKAGEVVIEMKGNTNEELKESFPSNLIAANSMYRIAQTILLTHQSNIESISEEQVFESLSCVISDIFSACFTNIPRVVATKCHESVIEKRVASVEAATKLLGRSTEIVTNLEGCELPDMGRDKLAFIDEWRTHLKPSIP</sequence>
<dbReference type="Gramene" id="KVH95760">
    <property type="protein sequence ID" value="KVH95760"/>
    <property type="gene ID" value="Ccrd_002156"/>
</dbReference>
<feature type="transmembrane region" description="Helical" evidence="3">
    <location>
        <begin position="248"/>
        <end position="265"/>
    </location>
</feature>
<evidence type="ECO:0000256" key="2">
    <source>
        <dbReference type="PROSITE-ProRule" id="PRU00708"/>
    </source>
</evidence>
<reference evidence="4 5" key="1">
    <citation type="journal article" date="2016" name="Sci. Rep.">
        <title>The genome sequence of the outbreeding globe artichoke constructed de novo incorporating a phase-aware low-pass sequencing strategy of F1 progeny.</title>
        <authorList>
            <person name="Scaglione D."/>
            <person name="Reyes-Chin-Wo S."/>
            <person name="Acquadro A."/>
            <person name="Froenicke L."/>
            <person name="Portis E."/>
            <person name="Beitel C."/>
            <person name="Tirone M."/>
            <person name="Mauro R."/>
            <person name="Lo Monaco A."/>
            <person name="Mauromicale G."/>
            <person name="Faccioli P."/>
            <person name="Cattivelli L."/>
            <person name="Rieseberg L."/>
            <person name="Michelmore R."/>
            <person name="Lanteri S."/>
        </authorList>
    </citation>
    <scope>NUCLEOTIDE SEQUENCE [LARGE SCALE GENOMIC DNA]</scope>
    <source>
        <strain evidence="4">2C</strain>
    </source>
</reference>
<comment type="caution">
    <text evidence="4">The sequence shown here is derived from an EMBL/GenBank/DDBJ whole genome shotgun (WGS) entry which is preliminary data.</text>
</comment>
<feature type="transmembrane region" description="Helical" evidence="3">
    <location>
        <begin position="285"/>
        <end position="303"/>
    </location>
</feature>
<evidence type="ECO:0000256" key="3">
    <source>
        <dbReference type="SAM" id="Phobius"/>
    </source>
</evidence>
<dbReference type="InterPro" id="IPR011990">
    <property type="entry name" value="TPR-like_helical_dom_sf"/>
</dbReference>
<keyword evidence="3" id="KW-1133">Transmembrane helix</keyword>
<protein>
    <submittedName>
        <fullName evidence="4">Pentatricopeptide repeat-containing protein</fullName>
    </submittedName>
</protein>
<dbReference type="NCBIfam" id="TIGR00756">
    <property type="entry name" value="PPR"/>
    <property type="match status" value="1"/>
</dbReference>
<keyword evidence="3" id="KW-0472">Membrane</keyword>
<accession>A0A103XRX0</accession>
<dbReference type="InterPro" id="IPR002885">
    <property type="entry name" value="PPR_rpt"/>
</dbReference>
<dbReference type="Gene3D" id="1.25.40.10">
    <property type="entry name" value="Tetratricopeptide repeat domain"/>
    <property type="match status" value="1"/>
</dbReference>
<keyword evidence="5" id="KW-1185">Reference proteome</keyword>
<dbReference type="PROSITE" id="PS51375">
    <property type="entry name" value="PPR"/>
    <property type="match status" value="1"/>
</dbReference>
<name>A0A103XRX0_CYNCS</name>
<gene>
    <name evidence="4" type="ORF">Ccrd_002156</name>
</gene>
<dbReference type="Pfam" id="PF12854">
    <property type="entry name" value="PPR_1"/>
    <property type="match status" value="1"/>
</dbReference>
<dbReference type="AlphaFoldDB" id="A0A103XRX0"/>
<feature type="transmembrane region" description="Helical" evidence="3">
    <location>
        <begin position="315"/>
        <end position="337"/>
    </location>
</feature>
<dbReference type="STRING" id="59895.A0A103XRX0"/>
<dbReference type="EMBL" id="LEKV01004377">
    <property type="protein sequence ID" value="KVH95760.1"/>
    <property type="molecule type" value="Genomic_DNA"/>
</dbReference>
<evidence type="ECO:0000313" key="4">
    <source>
        <dbReference type="EMBL" id="KVH95760.1"/>
    </source>
</evidence>
<dbReference type="OMA" id="NCWTISL"/>